<comment type="caution">
    <text evidence="1">The sequence shown here is derived from an EMBL/GenBank/DDBJ whole genome shotgun (WGS) entry which is preliminary data.</text>
</comment>
<keyword evidence="2" id="KW-1185">Reference proteome</keyword>
<sequence>MVKILLEYDLLIFQCCFKYTVFKFTNIDKTYYAAVVEMSDRGGEFEIIQSKVLNDLSDAKKYLLELNELNFRSDDIDELNESIHFLEE</sequence>
<dbReference type="RefSeq" id="WP_042412198.1">
    <property type="nucleotide sequence ID" value="NZ_BAWO01000093.1"/>
</dbReference>
<dbReference type="Proteomes" id="UP000023561">
    <property type="component" value="Unassembled WGS sequence"/>
</dbReference>
<evidence type="ECO:0008006" key="3">
    <source>
        <dbReference type="Google" id="ProtNLM"/>
    </source>
</evidence>
<evidence type="ECO:0000313" key="2">
    <source>
        <dbReference type="Proteomes" id="UP000023561"/>
    </source>
</evidence>
<dbReference type="AlphaFoldDB" id="A0A023DL01"/>
<evidence type="ECO:0000313" key="1">
    <source>
        <dbReference type="EMBL" id="GAJ41731.1"/>
    </source>
</evidence>
<proteinExistence type="predicted"/>
<accession>A0A023DL01</accession>
<dbReference type="OrthoDB" id="2968726at2"/>
<protein>
    <recommendedName>
        <fullName evidence="3">IDEAL domain-containing protein</fullName>
    </recommendedName>
</protein>
<name>A0A023DL01_9BACL</name>
<organism evidence="1 2">
    <name type="scientific">Parageobacillus caldoxylosilyticus NBRC 107762</name>
    <dbReference type="NCBI Taxonomy" id="1220594"/>
    <lineage>
        <taxon>Bacteria</taxon>
        <taxon>Bacillati</taxon>
        <taxon>Bacillota</taxon>
        <taxon>Bacilli</taxon>
        <taxon>Bacillales</taxon>
        <taxon>Anoxybacillaceae</taxon>
        <taxon>Saccharococcus</taxon>
    </lineage>
</organism>
<reference evidence="1 2" key="1">
    <citation type="submission" date="2014-04" db="EMBL/GenBank/DDBJ databases">
        <title>Whole genome shotgun sequence of Geobacillus caldoxylosilyticus NBRC 107762.</title>
        <authorList>
            <person name="Hosoyama A."/>
            <person name="Hosoyama Y."/>
            <person name="Katano-Makiyama Y."/>
            <person name="Tsuchikane K."/>
            <person name="Ohji S."/>
            <person name="Ichikawa N."/>
            <person name="Yamazoe A."/>
            <person name="Fujita N."/>
        </authorList>
    </citation>
    <scope>NUCLEOTIDE SEQUENCE [LARGE SCALE GENOMIC DNA]</scope>
    <source>
        <strain evidence="1 2">NBRC 107762</strain>
    </source>
</reference>
<gene>
    <name evidence="1" type="ORF">GCA01S_093_00040</name>
</gene>
<dbReference type="EMBL" id="BAWO01000093">
    <property type="protein sequence ID" value="GAJ41731.1"/>
    <property type="molecule type" value="Genomic_DNA"/>
</dbReference>